<gene>
    <name evidence="2" type="ORF">Pmani_004425</name>
</gene>
<sequence length="170" mass="18379">MTIVIGAAKEVARGKMPPPVHPYPPVTVPLPTKQCQTAVLFIRSDAQVDHILSHQQCGSRSSAGGGKGRGWDQGSLKGEHDSIAVWPTQRFYCLVVVRRASSGHHNDTHPLGFLAAVHRPQKLTLASRAHQPTNEGGWVGGRLPRNPCPLVGPKGREYTTRIPAGEYSSQ</sequence>
<keyword evidence="3" id="KW-1185">Reference proteome</keyword>
<evidence type="ECO:0000313" key="3">
    <source>
        <dbReference type="Proteomes" id="UP001292094"/>
    </source>
</evidence>
<feature type="region of interest" description="Disordered" evidence="1">
    <location>
        <begin position="131"/>
        <end position="170"/>
    </location>
</feature>
<protein>
    <submittedName>
        <fullName evidence="2">Uncharacterized protein</fullName>
    </submittedName>
</protein>
<proteinExistence type="predicted"/>
<comment type="caution">
    <text evidence="2">The sequence shown here is derived from an EMBL/GenBank/DDBJ whole genome shotgun (WGS) entry which is preliminary data.</text>
</comment>
<reference evidence="2" key="1">
    <citation type="submission" date="2023-11" db="EMBL/GenBank/DDBJ databases">
        <title>Genome assemblies of two species of porcelain crab, Petrolisthes cinctipes and Petrolisthes manimaculis (Anomura: Porcellanidae).</title>
        <authorList>
            <person name="Angst P."/>
        </authorList>
    </citation>
    <scope>NUCLEOTIDE SEQUENCE</scope>
    <source>
        <strain evidence="2">PB745_02</strain>
        <tissue evidence="2">Gill</tissue>
    </source>
</reference>
<evidence type="ECO:0000313" key="2">
    <source>
        <dbReference type="EMBL" id="KAK4324967.1"/>
    </source>
</evidence>
<dbReference type="EMBL" id="JAWZYT010000309">
    <property type="protein sequence ID" value="KAK4324967.1"/>
    <property type="molecule type" value="Genomic_DNA"/>
</dbReference>
<evidence type="ECO:0000256" key="1">
    <source>
        <dbReference type="SAM" id="MobiDB-lite"/>
    </source>
</evidence>
<accession>A0AAE1QGP4</accession>
<dbReference type="AlphaFoldDB" id="A0AAE1QGP4"/>
<dbReference type="Proteomes" id="UP001292094">
    <property type="component" value="Unassembled WGS sequence"/>
</dbReference>
<name>A0AAE1QGP4_9EUCA</name>
<organism evidence="2 3">
    <name type="scientific">Petrolisthes manimaculis</name>
    <dbReference type="NCBI Taxonomy" id="1843537"/>
    <lineage>
        <taxon>Eukaryota</taxon>
        <taxon>Metazoa</taxon>
        <taxon>Ecdysozoa</taxon>
        <taxon>Arthropoda</taxon>
        <taxon>Crustacea</taxon>
        <taxon>Multicrustacea</taxon>
        <taxon>Malacostraca</taxon>
        <taxon>Eumalacostraca</taxon>
        <taxon>Eucarida</taxon>
        <taxon>Decapoda</taxon>
        <taxon>Pleocyemata</taxon>
        <taxon>Anomura</taxon>
        <taxon>Galatheoidea</taxon>
        <taxon>Porcellanidae</taxon>
        <taxon>Petrolisthes</taxon>
    </lineage>
</organism>